<evidence type="ECO:0000313" key="2">
    <source>
        <dbReference type="Proteomes" id="UP000663828"/>
    </source>
</evidence>
<evidence type="ECO:0000313" key="1">
    <source>
        <dbReference type="EMBL" id="CAF1688174.1"/>
    </source>
</evidence>
<accession>A0A816HPP1</accession>
<comment type="caution">
    <text evidence="1">The sequence shown here is derived from an EMBL/GenBank/DDBJ whole genome shotgun (WGS) entry which is preliminary data.</text>
</comment>
<keyword evidence="2" id="KW-1185">Reference proteome</keyword>
<gene>
    <name evidence="1" type="ORF">XAT740_LOCUS62733</name>
</gene>
<feature type="non-terminal residue" evidence="1">
    <location>
        <position position="42"/>
    </location>
</feature>
<dbReference type="Proteomes" id="UP000663828">
    <property type="component" value="Unassembled WGS sequence"/>
</dbReference>
<sequence>MCILFCYLQDENIDTGYELILLSNRDEDFQRPALHAHVWKDT</sequence>
<organism evidence="1 2">
    <name type="scientific">Adineta ricciae</name>
    <name type="common">Rotifer</name>
    <dbReference type="NCBI Taxonomy" id="249248"/>
    <lineage>
        <taxon>Eukaryota</taxon>
        <taxon>Metazoa</taxon>
        <taxon>Spiralia</taxon>
        <taxon>Gnathifera</taxon>
        <taxon>Rotifera</taxon>
        <taxon>Eurotatoria</taxon>
        <taxon>Bdelloidea</taxon>
        <taxon>Adinetida</taxon>
        <taxon>Adinetidae</taxon>
        <taxon>Adineta</taxon>
    </lineage>
</organism>
<dbReference type="Pfam" id="PF05742">
    <property type="entry name" value="TANGO2"/>
    <property type="match status" value="1"/>
</dbReference>
<name>A0A816HPP1_ADIRI</name>
<dbReference type="InterPro" id="IPR008551">
    <property type="entry name" value="TANGO2"/>
</dbReference>
<dbReference type="AlphaFoldDB" id="A0A816HPP1"/>
<reference evidence="1" key="1">
    <citation type="submission" date="2021-02" db="EMBL/GenBank/DDBJ databases">
        <authorList>
            <person name="Nowell W R."/>
        </authorList>
    </citation>
    <scope>NUCLEOTIDE SEQUENCE</scope>
</reference>
<dbReference type="EMBL" id="CAJNOR010018112">
    <property type="protein sequence ID" value="CAF1688174.1"/>
    <property type="molecule type" value="Genomic_DNA"/>
</dbReference>
<protein>
    <submittedName>
        <fullName evidence="1">Uncharacterized protein</fullName>
    </submittedName>
</protein>
<proteinExistence type="predicted"/>